<dbReference type="EMBL" id="PQGG01000007">
    <property type="protein sequence ID" value="POP54184.1"/>
    <property type="molecule type" value="Genomic_DNA"/>
</dbReference>
<keyword evidence="6" id="KW-0808">Transferase</keyword>
<dbReference type="EC" id="2.3.1.20" evidence="4"/>
<dbReference type="GO" id="GO:0005886">
    <property type="term" value="C:plasma membrane"/>
    <property type="evidence" value="ECO:0007669"/>
    <property type="project" value="TreeGrafter"/>
</dbReference>
<dbReference type="InterPro" id="IPR004255">
    <property type="entry name" value="O-acyltransferase_WSD1_N"/>
</dbReference>
<protein>
    <recommendedName>
        <fullName evidence="4">diacylglycerol O-acyltransferase</fullName>
        <ecNumber evidence="4">2.3.1.20</ecNumber>
    </recommendedName>
</protein>
<evidence type="ECO:0000256" key="4">
    <source>
        <dbReference type="ARBA" id="ARBA00013244"/>
    </source>
</evidence>
<evidence type="ECO:0000259" key="12">
    <source>
        <dbReference type="Pfam" id="PF03007"/>
    </source>
</evidence>
<evidence type="ECO:0000256" key="9">
    <source>
        <dbReference type="ARBA" id="ARBA00023315"/>
    </source>
</evidence>
<evidence type="ECO:0000256" key="6">
    <source>
        <dbReference type="ARBA" id="ARBA00022679"/>
    </source>
</evidence>
<dbReference type="OrthoDB" id="9810950at2"/>
<dbReference type="UniPathway" id="UPA00282"/>
<feature type="compositionally biased region" description="Low complexity" evidence="11">
    <location>
        <begin position="498"/>
        <end position="508"/>
    </location>
</feature>
<feature type="domain" description="O-acyltransferase WSD1 C-terminal" evidence="13">
    <location>
        <begin position="315"/>
        <end position="464"/>
    </location>
</feature>
<dbReference type="AlphaFoldDB" id="A0A2S4HJK9"/>
<dbReference type="GO" id="GO:0019432">
    <property type="term" value="P:triglyceride biosynthetic process"/>
    <property type="evidence" value="ECO:0007669"/>
    <property type="project" value="UniProtKB-UniPathway"/>
</dbReference>
<organism evidence="14 15">
    <name type="scientific">Zhongshania marina</name>
    <dbReference type="NCBI Taxonomy" id="2304603"/>
    <lineage>
        <taxon>Bacteria</taxon>
        <taxon>Pseudomonadati</taxon>
        <taxon>Pseudomonadota</taxon>
        <taxon>Gammaproteobacteria</taxon>
        <taxon>Cellvibrionales</taxon>
        <taxon>Spongiibacteraceae</taxon>
        <taxon>Zhongshania</taxon>
    </lineage>
</organism>
<comment type="caution">
    <text evidence="14">The sequence shown here is derived from an EMBL/GenBank/DDBJ whole genome shotgun (WGS) entry which is preliminary data.</text>
</comment>
<evidence type="ECO:0000313" key="15">
    <source>
        <dbReference type="Proteomes" id="UP000237222"/>
    </source>
</evidence>
<keyword evidence="5" id="KW-0444">Lipid biosynthesis</keyword>
<dbReference type="GO" id="GO:0006071">
    <property type="term" value="P:glycerol metabolic process"/>
    <property type="evidence" value="ECO:0007669"/>
    <property type="project" value="UniProtKB-KW"/>
</dbReference>
<feature type="region of interest" description="Disordered" evidence="11">
    <location>
        <begin position="473"/>
        <end position="508"/>
    </location>
</feature>
<dbReference type="PANTHER" id="PTHR31650">
    <property type="entry name" value="O-ACYLTRANSFERASE (WSD1-LIKE) FAMILY PROTEIN"/>
    <property type="match status" value="1"/>
</dbReference>
<comment type="pathway">
    <text evidence="2">Lipid metabolism.</text>
</comment>
<comment type="similarity">
    <text evidence="3">Belongs to the long-chain O-acyltransferase family.</text>
</comment>
<dbReference type="Proteomes" id="UP000237222">
    <property type="component" value="Unassembled WGS sequence"/>
</dbReference>
<evidence type="ECO:0000256" key="5">
    <source>
        <dbReference type="ARBA" id="ARBA00022516"/>
    </source>
</evidence>
<gene>
    <name evidence="14" type="ORF">C0068_02645</name>
</gene>
<dbReference type="GO" id="GO:0004144">
    <property type="term" value="F:diacylglycerol O-acyltransferase activity"/>
    <property type="evidence" value="ECO:0007669"/>
    <property type="project" value="UniProtKB-EC"/>
</dbReference>
<name>A0A2S4HJK9_9GAMM</name>
<dbReference type="GO" id="GO:0001666">
    <property type="term" value="P:response to hypoxia"/>
    <property type="evidence" value="ECO:0007669"/>
    <property type="project" value="TreeGrafter"/>
</dbReference>
<evidence type="ECO:0000256" key="2">
    <source>
        <dbReference type="ARBA" id="ARBA00005189"/>
    </source>
</evidence>
<evidence type="ECO:0000259" key="13">
    <source>
        <dbReference type="Pfam" id="PF06974"/>
    </source>
</evidence>
<evidence type="ECO:0000256" key="11">
    <source>
        <dbReference type="SAM" id="MobiDB-lite"/>
    </source>
</evidence>
<dbReference type="Pfam" id="PF06974">
    <property type="entry name" value="WS_DGAT_C"/>
    <property type="match status" value="1"/>
</dbReference>
<dbReference type="RefSeq" id="WP_103682944.1">
    <property type="nucleotide sequence ID" value="NZ_PQGG01000007.1"/>
</dbReference>
<evidence type="ECO:0000256" key="1">
    <source>
        <dbReference type="ARBA" id="ARBA00004771"/>
    </source>
</evidence>
<dbReference type="NCBIfam" id="TIGR02946">
    <property type="entry name" value="acyl_WS_DGAT"/>
    <property type="match status" value="1"/>
</dbReference>
<evidence type="ECO:0000256" key="3">
    <source>
        <dbReference type="ARBA" id="ARBA00009587"/>
    </source>
</evidence>
<proteinExistence type="inferred from homology"/>
<evidence type="ECO:0000256" key="8">
    <source>
        <dbReference type="ARBA" id="ARBA00023098"/>
    </source>
</evidence>
<dbReference type="SUPFAM" id="SSF52777">
    <property type="entry name" value="CoA-dependent acyltransferases"/>
    <property type="match status" value="1"/>
</dbReference>
<keyword evidence="7" id="KW-0319">Glycerol metabolism</keyword>
<dbReference type="InterPro" id="IPR045034">
    <property type="entry name" value="O-acyltransferase_WSD1-like"/>
</dbReference>
<dbReference type="InterPro" id="IPR014292">
    <property type="entry name" value="Acyl_transf_WS/DGAT"/>
</dbReference>
<feature type="compositionally biased region" description="Basic residues" evidence="11">
    <location>
        <begin position="486"/>
        <end position="497"/>
    </location>
</feature>
<dbReference type="Pfam" id="PF03007">
    <property type="entry name" value="WS_DGAT_cat"/>
    <property type="match status" value="1"/>
</dbReference>
<dbReference type="PANTHER" id="PTHR31650:SF1">
    <property type="entry name" value="WAX ESTER SYNTHASE_DIACYLGLYCEROL ACYLTRANSFERASE 4-RELATED"/>
    <property type="match status" value="1"/>
</dbReference>
<evidence type="ECO:0000256" key="7">
    <source>
        <dbReference type="ARBA" id="ARBA00022798"/>
    </source>
</evidence>
<dbReference type="GO" id="GO:0051701">
    <property type="term" value="P:biological process involved in interaction with host"/>
    <property type="evidence" value="ECO:0007669"/>
    <property type="project" value="TreeGrafter"/>
</dbReference>
<accession>A0A2S4HJK9</accession>
<evidence type="ECO:0000256" key="10">
    <source>
        <dbReference type="ARBA" id="ARBA00048109"/>
    </source>
</evidence>
<comment type="pathway">
    <text evidence="1">Glycerolipid metabolism; triacylglycerol biosynthesis.</text>
</comment>
<evidence type="ECO:0000313" key="14">
    <source>
        <dbReference type="EMBL" id="POP54184.1"/>
    </source>
</evidence>
<keyword evidence="9" id="KW-0012">Acyltransferase</keyword>
<feature type="domain" description="O-acyltransferase WSD1-like N-terminal" evidence="12">
    <location>
        <begin position="4"/>
        <end position="272"/>
    </location>
</feature>
<sequence>MKQLSQFDSIFVYNETTSTPLHISPILIYDPSTATDGLVRFKDILAKFKERIHKSPVFRRKLVRVPFNLDSPYWVEDKNFDLEFHIRHIALPQPGDWRQFCILLARLHSRPLDLNRPPWEAYIIEGLDNINGMPTGCFAMYLKIHHSAIDGATGNQIIEALHDLEPNSVIITDPDNWEGEDEPSSYMLLKNAYLSMFKSPKKVTRLVKQIINSRREENKGYAGKAFENHGVKDRIRFNNTVTPHRVFGGLRMELQDLKQIKNTVGDCTLNDVLLSIVGGAMRNYLLEKNELPENSLVAGVPISTRTKENSNADGGNEVAGMRLHLRTDIEDPIERLKLIHSDATTTKAYANAVGVELLSTIVNSIPSGLASLGMRVAANTGLTSKTPVFHTIVTNVPGPQFPMYMCGAKAMTWLGAGAPLDGAGLFHTVNSYFGGVFLTFICCREMIPDPDFYHQCINNAYRDLLNAAEALRQPAADKTNSTSKVAPKRKPPAKKAASKISAAADSPK</sequence>
<keyword evidence="8" id="KW-0443">Lipid metabolism</keyword>
<reference evidence="14" key="1">
    <citation type="submission" date="2018-01" db="EMBL/GenBank/DDBJ databases">
        <authorList>
            <person name="Yu X.-D."/>
        </authorList>
    </citation>
    <scope>NUCLEOTIDE SEQUENCE</scope>
    <source>
        <strain evidence="14">ZX-21</strain>
    </source>
</reference>
<dbReference type="InterPro" id="IPR009721">
    <property type="entry name" value="O-acyltransferase_WSD1_C"/>
</dbReference>
<comment type="catalytic activity">
    <reaction evidence="10">
        <text>an acyl-CoA + a 1,2-diacyl-sn-glycerol = a triacyl-sn-glycerol + CoA</text>
        <dbReference type="Rhea" id="RHEA:10868"/>
        <dbReference type="ChEBI" id="CHEBI:17815"/>
        <dbReference type="ChEBI" id="CHEBI:57287"/>
        <dbReference type="ChEBI" id="CHEBI:58342"/>
        <dbReference type="ChEBI" id="CHEBI:64615"/>
        <dbReference type="EC" id="2.3.1.20"/>
    </reaction>
</comment>
<dbReference type="GO" id="GO:0071731">
    <property type="term" value="P:response to nitric oxide"/>
    <property type="evidence" value="ECO:0007669"/>
    <property type="project" value="TreeGrafter"/>
</dbReference>